<gene>
    <name evidence="1" type="ORF">DPMN_050038</name>
</gene>
<dbReference type="Proteomes" id="UP000828390">
    <property type="component" value="Unassembled WGS sequence"/>
</dbReference>
<reference evidence="1" key="1">
    <citation type="journal article" date="2019" name="bioRxiv">
        <title>The Genome of the Zebra Mussel, Dreissena polymorpha: A Resource for Invasive Species Research.</title>
        <authorList>
            <person name="McCartney M.A."/>
            <person name="Auch B."/>
            <person name="Kono T."/>
            <person name="Mallez S."/>
            <person name="Zhang Y."/>
            <person name="Obille A."/>
            <person name="Becker A."/>
            <person name="Abrahante J.E."/>
            <person name="Garbe J."/>
            <person name="Badalamenti J.P."/>
            <person name="Herman A."/>
            <person name="Mangelson H."/>
            <person name="Liachko I."/>
            <person name="Sullivan S."/>
            <person name="Sone E.D."/>
            <person name="Koren S."/>
            <person name="Silverstein K.A.T."/>
            <person name="Beckman K.B."/>
            <person name="Gohl D.M."/>
        </authorList>
    </citation>
    <scope>NUCLEOTIDE SEQUENCE</scope>
    <source>
        <strain evidence="1">Duluth1</strain>
        <tissue evidence="1">Whole animal</tissue>
    </source>
</reference>
<dbReference type="AlphaFoldDB" id="A0A9D4HLV8"/>
<comment type="caution">
    <text evidence="1">The sequence shown here is derived from an EMBL/GenBank/DDBJ whole genome shotgun (WGS) entry which is preliminary data.</text>
</comment>
<proteinExistence type="predicted"/>
<accession>A0A9D4HLV8</accession>
<keyword evidence="2" id="KW-1185">Reference proteome</keyword>
<dbReference type="EMBL" id="JAIWYP010000012">
    <property type="protein sequence ID" value="KAH3724224.1"/>
    <property type="molecule type" value="Genomic_DNA"/>
</dbReference>
<name>A0A9D4HLV8_DREPO</name>
<organism evidence="1 2">
    <name type="scientific">Dreissena polymorpha</name>
    <name type="common">Zebra mussel</name>
    <name type="synonym">Mytilus polymorpha</name>
    <dbReference type="NCBI Taxonomy" id="45954"/>
    <lineage>
        <taxon>Eukaryota</taxon>
        <taxon>Metazoa</taxon>
        <taxon>Spiralia</taxon>
        <taxon>Lophotrochozoa</taxon>
        <taxon>Mollusca</taxon>
        <taxon>Bivalvia</taxon>
        <taxon>Autobranchia</taxon>
        <taxon>Heteroconchia</taxon>
        <taxon>Euheterodonta</taxon>
        <taxon>Imparidentia</taxon>
        <taxon>Neoheterodontei</taxon>
        <taxon>Myida</taxon>
        <taxon>Dreissenoidea</taxon>
        <taxon>Dreissenidae</taxon>
        <taxon>Dreissena</taxon>
    </lineage>
</organism>
<reference evidence="1" key="2">
    <citation type="submission" date="2020-11" db="EMBL/GenBank/DDBJ databases">
        <authorList>
            <person name="McCartney M.A."/>
            <person name="Auch B."/>
            <person name="Kono T."/>
            <person name="Mallez S."/>
            <person name="Becker A."/>
            <person name="Gohl D.M."/>
            <person name="Silverstein K.A.T."/>
            <person name="Koren S."/>
            <person name="Bechman K.B."/>
            <person name="Herman A."/>
            <person name="Abrahante J.E."/>
            <person name="Garbe J."/>
        </authorList>
    </citation>
    <scope>NUCLEOTIDE SEQUENCE</scope>
    <source>
        <strain evidence="1">Duluth1</strain>
        <tissue evidence="1">Whole animal</tissue>
    </source>
</reference>
<protein>
    <submittedName>
        <fullName evidence="1">Uncharacterized protein</fullName>
    </submittedName>
</protein>
<sequence>MDMQSPSQACIKYNKTISHLEPKAKRRRRRPRNTWLRDLNADTKQIGAAGETRPEPRRLKVPGDLALIQLWFHVCK</sequence>
<evidence type="ECO:0000313" key="1">
    <source>
        <dbReference type="EMBL" id="KAH3724224.1"/>
    </source>
</evidence>
<evidence type="ECO:0000313" key="2">
    <source>
        <dbReference type="Proteomes" id="UP000828390"/>
    </source>
</evidence>